<dbReference type="PANTHER" id="PTHR12982:SF0">
    <property type="entry name" value="PHOSPHATIDYLINOSITOL N-ACETYLGLUCOSAMINYLTRANSFERASE SUBUNIT C"/>
    <property type="match status" value="1"/>
</dbReference>
<dbReference type="EMBL" id="HE575323">
    <property type="protein sequence ID" value="CCC93754.1"/>
    <property type="molecule type" value="Genomic_DNA"/>
</dbReference>
<comment type="pathway">
    <text evidence="2">Glycolipid biosynthesis; glycosylphosphatidylinositol-anchor biosynthesis.</text>
</comment>
<reference evidence="9" key="1">
    <citation type="journal article" date="2012" name="Proc. Natl. Acad. Sci. U.S.A.">
        <title>Antigenic diversity is generated by distinct evolutionary mechanisms in African trypanosome species.</title>
        <authorList>
            <person name="Jackson A.P."/>
            <person name="Berry A."/>
            <person name="Aslett M."/>
            <person name="Allison H.C."/>
            <person name="Burton P."/>
            <person name="Vavrova-Anderson J."/>
            <person name="Brown R."/>
            <person name="Browne H."/>
            <person name="Corton N."/>
            <person name="Hauser H."/>
            <person name="Gamble J."/>
            <person name="Gilderthorp R."/>
            <person name="Marcello L."/>
            <person name="McQuillan J."/>
            <person name="Otto T.D."/>
            <person name="Quail M.A."/>
            <person name="Sanders M.J."/>
            <person name="van Tonder A."/>
            <person name="Ginger M.L."/>
            <person name="Field M.C."/>
            <person name="Barry J.D."/>
            <person name="Hertz-Fowler C."/>
            <person name="Berriman M."/>
        </authorList>
    </citation>
    <scope>NUCLEOTIDE SEQUENCE</scope>
    <source>
        <strain evidence="9">IL3000</strain>
    </source>
</reference>
<evidence type="ECO:0000256" key="2">
    <source>
        <dbReference type="ARBA" id="ARBA00004687"/>
    </source>
</evidence>
<evidence type="ECO:0000313" key="9">
    <source>
        <dbReference type="EMBL" id="CCC93754.1"/>
    </source>
</evidence>
<dbReference type="UniPathway" id="UPA00196"/>
<dbReference type="InterPro" id="IPR009450">
    <property type="entry name" value="Plno_GlcNAc_GPI2"/>
</dbReference>
<evidence type="ECO:0000256" key="7">
    <source>
        <dbReference type="ARBA" id="ARBA00023136"/>
    </source>
</evidence>
<keyword evidence="9" id="KW-0808">Transferase</keyword>
<feature type="transmembrane region" description="Helical" evidence="8">
    <location>
        <begin position="214"/>
        <end position="233"/>
    </location>
</feature>
<proteinExistence type="inferred from homology"/>
<dbReference type="VEuPathDB" id="TriTrypDB:TcIL3000_10_5190"/>
<dbReference type="AlphaFoldDB" id="G0UWI8"/>
<organism evidence="9">
    <name type="scientific">Trypanosoma congolense (strain IL3000)</name>
    <dbReference type="NCBI Taxonomy" id="1068625"/>
    <lineage>
        <taxon>Eukaryota</taxon>
        <taxon>Discoba</taxon>
        <taxon>Euglenozoa</taxon>
        <taxon>Kinetoplastea</taxon>
        <taxon>Metakinetoplastina</taxon>
        <taxon>Trypanosomatida</taxon>
        <taxon>Trypanosomatidae</taxon>
        <taxon>Trypanosoma</taxon>
        <taxon>Nannomonas</taxon>
    </lineage>
</organism>
<keyword evidence="9" id="KW-0328">Glycosyltransferase</keyword>
<feature type="transmembrane region" description="Helical" evidence="8">
    <location>
        <begin position="245"/>
        <end position="262"/>
    </location>
</feature>
<protein>
    <submittedName>
        <fullName evidence="9">Putative phosphatidylinositolN-acetylglucosaminyltransferase subunit c</fullName>
    </submittedName>
</protein>
<evidence type="ECO:0000256" key="1">
    <source>
        <dbReference type="ARBA" id="ARBA00004141"/>
    </source>
</evidence>
<accession>G0UWI8</accession>
<evidence type="ECO:0000256" key="4">
    <source>
        <dbReference type="ARBA" id="ARBA00022502"/>
    </source>
</evidence>
<dbReference type="PIRSF" id="PIRSF016104">
    <property type="entry name" value="GPI2"/>
    <property type="match status" value="1"/>
</dbReference>
<keyword evidence="6 8" id="KW-1133">Transmembrane helix</keyword>
<feature type="transmembrane region" description="Helical" evidence="8">
    <location>
        <begin position="131"/>
        <end position="152"/>
    </location>
</feature>
<dbReference type="GO" id="GO:0000506">
    <property type="term" value="C:glycosylphosphatidylinositol-N-acetylglucosaminyltransferase (GPI-GnT) complex"/>
    <property type="evidence" value="ECO:0007669"/>
    <property type="project" value="TreeGrafter"/>
</dbReference>
<keyword evidence="4" id="KW-0337">GPI-anchor biosynthesis</keyword>
<dbReference type="Pfam" id="PF06432">
    <property type="entry name" value="GPI2"/>
    <property type="match status" value="1"/>
</dbReference>
<evidence type="ECO:0000256" key="3">
    <source>
        <dbReference type="ARBA" id="ARBA00008321"/>
    </source>
</evidence>
<keyword evidence="7 8" id="KW-0472">Membrane</keyword>
<keyword evidence="5 8" id="KW-0812">Transmembrane</keyword>
<feature type="transmembrane region" description="Helical" evidence="8">
    <location>
        <begin position="92"/>
        <end position="111"/>
    </location>
</feature>
<evidence type="ECO:0000256" key="5">
    <source>
        <dbReference type="ARBA" id="ARBA00022692"/>
    </source>
</evidence>
<dbReference type="PANTHER" id="PTHR12982">
    <property type="entry name" value="PHOSPHATIDYLINOSITOL GLYCAN, CLASS C"/>
    <property type="match status" value="1"/>
</dbReference>
<name>G0UWI8_TRYCI</name>
<evidence type="ECO:0000256" key="8">
    <source>
        <dbReference type="SAM" id="Phobius"/>
    </source>
</evidence>
<feature type="transmembrane region" description="Helical" evidence="8">
    <location>
        <begin position="164"/>
        <end position="184"/>
    </location>
</feature>
<dbReference type="GO" id="GO:0006506">
    <property type="term" value="P:GPI anchor biosynthetic process"/>
    <property type="evidence" value="ECO:0007669"/>
    <property type="project" value="UniProtKB-UniPathway"/>
</dbReference>
<comment type="similarity">
    <text evidence="3">Belongs to the PIGC family.</text>
</comment>
<comment type="subcellular location">
    <subcellularLocation>
        <location evidence="1">Membrane</location>
        <topology evidence="1">Multi-pass membrane protein</topology>
    </subcellularLocation>
</comment>
<evidence type="ECO:0000256" key="6">
    <source>
        <dbReference type="ARBA" id="ARBA00022989"/>
    </source>
</evidence>
<gene>
    <name evidence="9" type="ORF">TCIL3000_10_5190</name>
</gene>
<sequence>MSGLDTGSKNGGETRNETGRVWRKVLYTRQPYEDNYVDPQQFLQDLQQNVNLVTYEYSKVVLDTFVIIQQFSFVVFYLFSFAMMLSGEVDEWVLMWVNVSSFTLAFVFYILVHRYKAIQCGEVPTPLTHYLMILSGQGVPLIGVLIILSPVLQTLTVAYSNDTIVTLSALSMFVHMLLTDYNYLNCYSERYEQNAAVSAATFGIILVASRIQSVFKSCALIMFGILCFTLSPIPRHHLKRISLRAHMMLTLTICGIATYFLMQAPVLAFLYCVVVVIMSVVIPFFFVRLHSSMKEQINGPWDEAKPTNSAAAAEWANAGLLH</sequence>
<feature type="transmembrane region" description="Helical" evidence="8">
    <location>
        <begin position="65"/>
        <end position="86"/>
    </location>
</feature>
<dbReference type="GO" id="GO:0016757">
    <property type="term" value="F:glycosyltransferase activity"/>
    <property type="evidence" value="ECO:0007669"/>
    <property type="project" value="UniProtKB-KW"/>
</dbReference>
<feature type="transmembrane region" description="Helical" evidence="8">
    <location>
        <begin position="268"/>
        <end position="287"/>
    </location>
</feature>